<dbReference type="AlphaFoldDB" id="A0A509ELR9"/>
<proteinExistence type="predicted"/>
<organism evidence="1 2">
    <name type="scientific">Methylobacterium symbioticum</name>
    <dbReference type="NCBI Taxonomy" id="2584084"/>
    <lineage>
        <taxon>Bacteria</taxon>
        <taxon>Pseudomonadati</taxon>
        <taxon>Pseudomonadota</taxon>
        <taxon>Alphaproteobacteria</taxon>
        <taxon>Hyphomicrobiales</taxon>
        <taxon>Methylobacteriaceae</taxon>
        <taxon>Methylobacterium</taxon>
    </lineage>
</organism>
<name>A0A509ELR9_9HYPH</name>
<protein>
    <submittedName>
        <fullName evidence="1">Uncharacterized protein</fullName>
    </submittedName>
</protein>
<dbReference type="Proteomes" id="UP000410984">
    <property type="component" value="Unassembled WGS sequence"/>
</dbReference>
<keyword evidence="2" id="KW-1185">Reference proteome</keyword>
<evidence type="ECO:0000313" key="2">
    <source>
        <dbReference type="Proteomes" id="UP000410984"/>
    </source>
</evidence>
<gene>
    <name evidence="1" type="ORF">MET9862_05740</name>
</gene>
<accession>A0A509ELR9</accession>
<sequence length="52" mass="5577">MKLWVSSRRLLSGLSTASLKNCENGAPCSEVACWMYEPAQADAPVYICAPSA</sequence>
<evidence type="ECO:0000313" key="1">
    <source>
        <dbReference type="EMBL" id="VUD75098.1"/>
    </source>
</evidence>
<reference evidence="1 2" key="1">
    <citation type="submission" date="2019-06" db="EMBL/GenBank/DDBJ databases">
        <authorList>
            <person name="Rodrigo-Torres L."/>
            <person name="Arahal R. D."/>
            <person name="Lucena T."/>
        </authorList>
    </citation>
    <scope>NUCLEOTIDE SEQUENCE [LARGE SCALE GENOMIC DNA]</scope>
    <source>
        <strain evidence="1 2">SB0023/3</strain>
    </source>
</reference>
<dbReference type="EMBL" id="CABFPH010000226">
    <property type="protein sequence ID" value="VUD75098.1"/>
    <property type="molecule type" value="Genomic_DNA"/>
</dbReference>